<gene>
    <name evidence="2" type="ORF">HO133_000627</name>
</gene>
<dbReference type="GO" id="GO:0003723">
    <property type="term" value="F:RNA binding"/>
    <property type="evidence" value="ECO:0007669"/>
    <property type="project" value="InterPro"/>
</dbReference>
<proteinExistence type="predicted"/>
<name>A0A8H6CG18_9LECA</name>
<accession>A0A8H6CG18</accession>
<dbReference type="InterPro" id="IPR042935">
    <property type="entry name" value="Tad1"/>
</dbReference>
<organism evidence="2 3">
    <name type="scientific">Letharia lupina</name>
    <dbReference type="NCBI Taxonomy" id="560253"/>
    <lineage>
        <taxon>Eukaryota</taxon>
        <taxon>Fungi</taxon>
        <taxon>Dikarya</taxon>
        <taxon>Ascomycota</taxon>
        <taxon>Pezizomycotina</taxon>
        <taxon>Lecanoromycetes</taxon>
        <taxon>OSLEUM clade</taxon>
        <taxon>Lecanoromycetidae</taxon>
        <taxon>Lecanorales</taxon>
        <taxon>Lecanorineae</taxon>
        <taxon>Parmeliaceae</taxon>
        <taxon>Letharia</taxon>
    </lineage>
</organism>
<dbReference type="Proteomes" id="UP000593566">
    <property type="component" value="Unassembled WGS sequence"/>
</dbReference>
<dbReference type="InterPro" id="IPR002466">
    <property type="entry name" value="A_deamin"/>
</dbReference>
<dbReference type="PANTHER" id="PTHR47803">
    <property type="entry name" value="TRNA-SPECIFIC ADENOSINE DEAMINASE 1"/>
    <property type="match status" value="1"/>
</dbReference>
<dbReference type="PANTHER" id="PTHR47803:SF1">
    <property type="entry name" value="TRNA-SPECIFIC ADENOSINE DEAMINASE 1"/>
    <property type="match status" value="1"/>
</dbReference>
<evidence type="ECO:0000313" key="2">
    <source>
        <dbReference type="EMBL" id="KAF6222581.1"/>
    </source>
</evidence>
<dbReference type="GO" id="GO:0043829">
    <property type="term" value="F:tRNA-specific adenosine-37 deaminase activity"/>
    <property type="evidence" value="ECO:0007669"/>
    <property type="project" value="TreeGrafter"/>
</dbReference>
<keyword evidence="3" id="KW-1185">Reference proteome</keyword>
<comment type="caution">
    <text evidence="2">The sequence shown here is derived from an EMBL/GenBank/DDBJ whole genome shotgun (WGS) entry which is preliminary data.</text>
</comment>
<evidence type="ECO:0000259" key="1">
    <source>
        <dbReference type="PROSITE" id="PS50141"/>
    </source>
</evidence>
<dbReference type="RefSeq" id="XP_037151927.1">
    <property type="nucleotide sequence ID" value="XM_037291565.1"/>
</dbReference>
<dbReference type="AlphaFoldDB" id="A0A8H6CG18"/>
<sequence length="406" mass="45076">MGTLEDRAVIAIHEKFHGLPRKSKPRTFTNGSQEWVPLSGIVVIGEDGAITCLALGTGMKCLPGSKSLLLDSGTVLHDWHAEILAIRAFNYFLLQECHQLASCANYTSPILRRRQARELSEVQNLQPFSIREDLRIMMYCSEAPCGDASMELVMEAQADPTPWPVTASNEKAASGFLGRGSFSQLGVVRRKPSRADSPITLSKSCSDKLALKQCTSLLSSPVSLLISPGNAYIDTLILPYHRYRPEACERAFGPAGRMLPVDNSTWLAGYEFRPFRVETAEIDFHYSRRVAGTNLNGRKGSNISAVWTPRHQETLINGVLQGRKQTDPLGASALSRMQIWNLLVETIGLIDALPPRNFLKMSSYLDMKKSDGLEHRRRVKDDVKSEALKGWSNESSNTLFEEAVRP</sequence>
<dbReference type="GO" id="GO:0002100">
    <property type="term" value="P:tRNA wobble adenosine to inosine editing"/>
    <property type="evidence" value="ECO:0007669"/>
    <property type="project" value="InterPro"/>
</dbReference>
<reference evidence="2 3" key="1">
    <citation type="journal article" date="2020" name="Genomics">
        <title>Complete, high-quality genomes from long-read metagenomic sequencing of two wolf lichen thalli reveals enigmatic genome architecture.</title>
        <authorList>
            <person name="McKenzie S.K."/>
            <person name="Walston R.F."/>
            <person name="Allen J.L."/>
        </authorList>
    </citation>
    <scope>NUCLEOTIDE SEQUENCE [LARGE SCALE GENOMIC DNA]</scope>
    <source>
        <strain evidence="2">WasteWater1</strain>
    </source>
</reference>
<dbReference type="PROSITE" id="PS50141">
    <property type="entry name" value="A_DEAMIN_EDITASE"/>
    <property type="match status" value="1"/>
</dbReference>
<dbReference type="SMART" id="SM00552">
    <property type="entry name" value="ADEAMc"/>
    <property type="match status" value="1"/>
</dbReference>
<dbReference type="EMBL" id="JACCJB010000011">
    <property type="protein sequence ID" value="KAF6222581.1"/>
    <property type="molecule type" value="Genomic_DNA"/>
</dbReference>
<dbReference type="GeneID" id="59329045"/>
<evidence type="ECO:0000313" key="3">
    <source>
        <dbReference type="Proteomes" id="UP000593566"/>
    </source>
</evidence>
<feature type="domain" description="A to I editase" evidence="1">
    <location>
        <begin position="54"/>
        <end position="368"/>
    </location>
</feature>
<dbReference type="Pfam" id="PF02137">
    <property type="entry name" value="A_deamin"/>
    <property type="match status" value="1"/>
</dbReference>
<protein>
    <recommendedName>
        <fullName evidence="1">A to I editase domain-containing protein</fullName>
    </recommendedName>
</protein>